<evidence type="ECO:0000313" key="3">
    <source>
        <dbReference type="Proteomes" id="UP000185911"/>
    </source>
</evidence>
<dbReference type="EMBL" id="MSYM01000008">
    <property type="protein sequence ID" value="OLP07345.1"/>
    <property type="molecule type" value="Genomic_DNA"/>
</dbReference>
<feature type="transmembrane region" description="Helical" evidence="1">
    <location>
        <begin position="308"/>
        <end position="330"/>
    </location>
</feature>
<feature type="transmembrane region" description="Helical" evidence="1">
    <location>
        <begin position="602"/>
        <end position="619"/>
    </location>
</feature>
<proteinExistence type="predicted"/>
<evidence type="ECO:0000256" key="1">
    <source>
        <dbReference type="SAM" id="Phobius"/>
    </source>
</evidence>
<dbReference type="Gene3D" id="2.60.120.260">
    <property type="entry name" value="Galactose-binding domain-like"/>
    <property type="match status" value="1"/>
</dbReference>
<feature type="transmembrane region" description="Helical" evidence="1">
    <location>
        <begin position="27"/>
        <end position="45"/>
    </location>
</feature>
<comment type="caution">
    <text evidence="2">The sequence shown here is derived from an EMBL/GenBank/DDBJ whole genome shotgun (WGS) entry which is preliminary data.</text>
</comment>
<feature type="transmembrane region" description="Helical" evidence="1">
    <location>
        <begin position="107"/>
        <end position="125"/>
    </location>
</feature>
<feature type="transmembrane region" description="Helical" evidence="1">
    <location>
        <begin position="145"/>
        <end position="161"/>
    </location>
</feature>
<keyword evidence="3" id="KW-1185">Reference proteome</keyword>
<feature type="transmembrane region" description="Helical" evidence="1">
    <location>
        <begin position="6"/>
        <end position="22"/>
    </location>
</feature>
<name>A0A1Q8YH78_9BURK</name>
<feature type="transmembrane region" description="Helical" evidence="1">
    <location>
        <begin position="269"/>
        <end position="287"/>
    </location>
</feature>
<feature type="transmembrane region" description="Helical" evidence="1">
    <location>
        <begin position="213"/>
        <end position="239"/>
    </location>
</feature>
<reference evidence="2 3" key="1">
    <citation type="submission" date="2017-01" db="EMBL/GenBank/DDBJ databases">
        <title>Genome sequence of Rhodoferax antarcticus ANT.BR, a psychrophilic purple nonsulfur bacterium from an Antarctic microbial mat.</title>
        <authorList>
            <person name="Baker J."/>
            <person name="Riester C."/>
            <person name="Skinner B."/>
            <person name="Newell A."/>
            <person name="Swingley W."/>
            <person name="Madigan M."/>
            <person name="Jung D."/>
            <person name="Asao M."/>
            <person name="Chen M."/>
            <person name="Loughlin P."/>
            <person name="Pan H."/>
            <person name="Lin S."/>
            <person name="Li N."/>
            <person name="Shaw J."/>
            <person name="Prado M."/>
            <person name="Sherman C."/>
            <person name="Li X."/>
            <person name="Tang J."/>
            <person name="Blankenship R."/>
            <person name="Zhao T."/>
            <person name="Touchman J."/>
            <person name="Sattley M."/>
        </authorList>
    </citation>
    <scope>NUCLEOTIDE SEQUENCE [LARGE SCALE GENOMIC DNA]</scope>
    <source>
        <strain evidence="2 3">ANT.BR</strain>
    </source>
</reference>
<sequence>MRTFLPWWVSAVCLVGGLFLAAHHPLAALLSLALFCMVCCLVGWQPRLWLWLVPACLPWLNFSPWTGWIVFEEFDLLLLAALAGAYARMAWESQKDAYRPATTAPKLLIGMLAVSGLWALQRGLLDAGGFQFDWFASYSDALNSWRVFKSLGFALLFIPLLQREVSRNTTGAAGDMAAGIVSGLACLVLATFWERMAFPGLLDFSAPYRTVALFWEMHVGGAAIDAYLALTVPFVVWALSATLRPLPWAALALLALGVGYTCLTTFSRGVYLAVLGPLILLPFLLWLQKHARHGTDPWRSLRHQATLPSWWTKASVALGVVLMLEVVVVLQSGSFMSKRLASTEQDLSSRVEHWKNGVGMLKGSSDWLLGIGLGRLPANYAAQVPNEEFPGDALWHPEPLPKPQGQGFVTLLGPKTRQSLGGVLELTQRVSLSKPSGYRARLDVRVKHNTRIELYLCERHLLYDRACQAAFLRVKPVTSAGHPVWQSLTVTMEGDELGPDSRWVPRLKMFSMSVIDAGGSADIDNVALMGDQPQNLLSNGDFSAGLAHWLPAAQSYFLPWHLDNLFLELLVERGVLGLLACLLLVMTALWHLALGRARLQPTAPYLAASIIGVLLVGLVSSVMDVPRVAFLFFLLNFMALAVRPNDTDHVAKGHERVVLL</sequence>
<feature type="transmembrane region" description="Helical" evidence="1">
    <location>
        <begin position="246"/>
        <end position="263"/>
    </location>
</feature>
<dbReference type="InterPro" id="IPR051533">
    <property type="entry name" value="WaaL-like"/>
</dbReference>
<feature type="transmembrane region" description="Helical" evidence="1">
    <location>
        <begin position="173"/>
        <end position="193"/>
    </location>
</feature>
<dbReference type="PANTHER" id="PTHR37422">
    <property type="entry name" value="TEICHURONIC ACID BIOSYNTHESIS PROTEIN TUAE"/>
    <property type="match status" value="1"/>
</dbReference>
<feature type="transmembrane region" description="Helical" evidence="1">
    <location>
        <begin position="65"/>
        <end position="86"/>
    </location>
</feature>
<protein>
    <submittedName>
        <fullName evidence="2">Putative membrane protein</fullName>
    </submittedName>
</protein>
<keyword evidence="1" id="KW-0472">Membrane</keyword>
<evidence type="ECO:0000313" key="2">
    <source>
        <dbReference type="EMBL" id="OLP07345.1"/>
    </source>
</evidence>
<keyword evidence="1" id="KW-0812">Transmembrane</keyword>
<dbReference type="Proteomes" id="UP000185911">
    <property type="component" value="Unassembled WGS sequence"/>
</dbReference>
<gene>
    <name evidence="2" type="ORF">BLL52_1175</name>
</gene>
<feature type="transmembrane region" description="Helical" evidence="1">
    <location>
        <begin position="574"/>
        <end position="595"/>
    </location>
</feature>
<dbReference type="PANTHER" id="PTHR37422:SF23">
    <property type="entry name" value="TEICHURONIC ACID BIOSYNTHESIS PROTEIN TUAE"/>
    <property type="match status" value="1"/>
</dbReference>
<dbReference type="STRING" id="81479.RA876_00570"/>
<keyword evidence="1" id="KW-1133">Transmembrane helix</keyword>
<dbReference type="AlphaFoldDB" id="A0A1Q8YH78"/>
<organism evidence="2 3">
    <name type="scientific">Rhodoferax antarcticus ANT.BR</name>
    <dbReference type="NCBI Taxonomy" id="1111071"/>
    <lineage>
        <taxon>Bacteria</taxon>
        <taxon>Pseudomonadati</taxon>
        <taxon>Pseudomonadota</taxon>
        <taxon>Betaproteobacteria</taxon>
        <taxon>Burkholderiales</taxon>
        <taxon>Comamonadaceae</taxon>
        <taxon>Rhodoferax</taxon>
    </lineage>
</organism>
<accession>A0A1Q8YH78</accession>